<dbReference type="InterPro" id="IPR023296">
    <property type="entry name" value="Glyco_hydro_beta-prop_sf"/>
</dbReference>
<dbReference type="Gene3D" id="2.115.10.20">
    <property type="entry name" value="Glycosyl hydrolase domain, family 43"/>
    <property type="match status" value="1"/>
</dbReference>
<evidence type="ECO:0000313" key="5">
    <source>
        <dbReference type="EMBL" id="MFC3572111.1"/>
    </source>
</evidence>
<dbReference type="Gene3D" id="2.80.10.50">
    <property type="match status" value="1"/>
</dbReference>
<dbReference type="InterPro" id="IPR000772">
    <property type="entry name" value="Ricin_B_lectin"/>
</dbReference>
<keyword evidence="6" id="KW-1185">Reference proteome</keyword>
<dbReference type="Proteomes" id="UP001595701">
    <property type="component" value="Unassembled WGS sequence"/>
</dbReference>
<dbReference type="InterPro" id="IPR035992">
    <property type="entry name" value="Ricin_B-like_lectins"/>
</dbReference>
<dbReference type="RefSeq" id="WP_310771744.1">
    <property type="nucleotide sequence ID" value="NZ_JBHRWR010000002.1"/>
</dbReference>
<dbReference type="SUPFAM" id="SSF75005">
    <property type="entry name" value="Arabinanase/levansucrase/invertase"/>
    <property type="match status" value="1"/>
</dbReference>
<dbReference type="SUPFAM" id="SSF50370">
    <property type="entry name" value="Ricin B-like lectins"/>
    <property type="match status" value="1"/>
</dbReference>
<protein>
    <submittedName>
        <fullName evidence="5">Family 43 glycosylhydrolase</fullName>
    </submittedName>
</protein>
<comment type="caution">
    <text evidence="5">The sequence shown here is derived from an EMBL/GenBank/DDBJ whole genome shotgun (WGS) entry which is preliminary data.</text>
</comment>
<evidence type="ECO:0000256" key="3">
    <source>
        <dbReference type="ARBA" id="ARBA00023295"/>
    </source>
</evidence>
<keyword evidence="3" id="KW-0326">Glycosidase</keyword>
<evidence type="ECO:0000259" key="4">
    <source>
        <dbReference type="SMART" id="SM00458"/>
    </source>
</evidence>
<proteinExistence type="inferred from homology"/>
<dbReference type="PANTHER" id="PTHR42812">
    <property type="entry name" value="BETA-XYLOSIDASE"/>
    <property type="match status" value="1"/>
</dbReference>
<dbReference type="InterPro" id="IPR006710">
    <property type="entry name" value="Glyco_hydro_43"/>
</dbReference>
<sequence length="798" mass="85862">MLASWKRGGRPHTWPTLTKALVQLTWGGPQILYNGGLQQARLRYHDAEARRAGLPPDVAALVTSVDCEATTEAKDLRDSACGTRAGTVPVNLCHRVLASESTSLRCDGSQPRTDTVDITRRQLGRLAAVGTGALLLPGLLPPSLAAATTPPVGTWGDQGDGTYANPVLPGDFSDWDCIRVGSDYYGITSTFGYSPGVAVLHSKDLVNWRTLGGAVGDLTSIGPALNWDQMNRYGRGVWAGAIRFHAGRYWVYFNTPDEGFFMTSAPSPSGPWDPLTAVWRTSGWDDPCPFWDDDGQGYLVTTHYSDGYKIHLFKLSEDGKSLVGPSTVIHQSPGSEANKLYKINGLYYHLYSEVKSEGRVLMMNRGSSLTGPFETKQLEHVNTSVDREPNQGGLVQAPNGTWYFVTHHGHGDWEGRPLSLLPVTWVDGWPILGQVGADGVGSMVWTGQVPAGGTPGMPVDALPAVVTSDLFTDTRIKPQWEWYYQPRADHWSLTERPGYLRLKAFAPLATDNLTKVGNTLTQRVLRTAGAATVTIRLELAGLADGQHAGLCHYAATYAGLGVRRSGTTTTIAHNVGGTLTNGPAITQNAVWLRTSWDVSGVSRFSYSLDGNTFTSFGGTYQLTWGGYRGDRVGIYTYNPNGTGHVDVDSVQYTIAPTRAYKCVSARSGKVADVSGASNADGVTVLQWPDTGKANQHWAFQSTADGYHTITCVGSGKVLDVAGSSTADGAPVVQTTADGRASQQWQLRPQSGGEFVLVNRNSGKVLDVKGGSTADGAALIQYRDVGSSNQRWTFHRVTG</sequence>
<dbReference type="PANTHER" id="PTHR42812:SF12">
    <property type="entry name" value="BETA-XYLOSIDASE-RELATED"/>
    <property type="match status" value="1"/>
</dbReference>
<evidence type="ECO:0000313" key="6">
    <source>
        <dbReference type="Proteomes" id="UP001595701"/>
    </source>
</evidence>
<dbReference type="InterPro" id="IPR013320">
    <property type="entry name" value="ConA-like_dom_sf"/>
</dbReference>
<evidence type="ECO:0000256" key="2">
    <source>
        <dbReference type="ARBA" id="ARBA00022801"/>
    </source>
</evidence>
<dbReference type="Gene3D" id="2.60.120.200">
    <property type="match status" value="1"/>
</dbReference>
<name>A0ABV7S7A9_9ACTN</name>
<keyword evidence="2" id="KW-0378">Hydrolase</keyword>
<reference evidence="6" key="1">
    <citation type="journal article" date="2019" name="Int. J. Syst. Evol. Microbiol.">
        <title>The Global Catalogue of Microorganisms (GCM) 10K type strain sequencing project: providing services to taxonomists for standard genome sequencing and annotation.</title>
        <authorList>
            <consortium name="The Broad Institute Genomics Platform"/>
            <consortium name="The Broad Institute Genome Sequencing Center for Infectious Disease"/>
            <person name="Wu L."/>
            <person name="Ma J."/>
        </authorList>
    </citation>
    <scope>NUCLEOTIDE SEQUENCE [LARGE SCALE GENOMIC DNA]</scope>
    <source>
        <strain evidence="6">CGMCC 4.7035</strain>
    </source>
</reference>
<dbReference type="InterPro" id="IPR041542">
    <property type="entry name" value="GH43_C2"/>
</dbReference>
<dbReference type="EMBL" id="JBHRWR010000002">
    <property type="protein sequence ID" value="MFC3572111.1"/>
    <property type="molecule type" value="Genomic_DNA"/>
</dbReference>
<comment type="similarity">
    <text evidence="1">Belongs to the glycosyl hydrolase 43 family.</text>
</comment>
<evidence type="ECO:0000256" key="1">
    <source>
        <dbReference type="ARBA" id="ARBA00009865"/>
    </source>
</evidence>
<dbReference type="CDD" id="cd09001">
    <property type="entry name" value="GH43_FsAxh1-like"/>
    <property type="match status" value="1"/>
</dbReference>
<dbReference type="Pfam" id="PF17851">
    <property type="entry name" value="GH43_C2"/>
    <property type="match status" value="1"/>
</dbReference>
<dbReference type="InterPro" id="IPR051795">
    <property type="entry name" value="Glycosyl_Hydrlase_43"/>
</dbReference>
<organism evidence="5 6">
    <name type="scientific">Streptomyces yaanensis</name>
    <dbReference type="NCBI Taxonomy" id="1142239"/>
    <lineage>
        <taxon>Bacteria</taxon>
        <taxon>Bacillati</taxon>
        <taxon>Actinomycetota</taxon>
        <taxon>Actinomycetes</taxon>
        <taxon>Kitasatosporales</taxon>
        <taxon>Streptomycetaceae</taxon>
        <taxon>Streptomyces</taxon>
    </lineage>
</organism>
<dbReference type="SMART" id="SM00458">
    <property type="entry name" value="RICIN"/>
    <property type="match status" value="1"/>
</dbReference>
<gene>
    <name evidence="5" type="ORF">ACFOZ0_02170</name>
</gene>
<dbReference type="PROSITE" id="PS50231">
    <property type="entry name" value="RICIN_B_LECTIN"/>
    <property type="match status" value="1"/>
</dbReference>
<dbReference type="Pfam" id="PF04616">
    <property type="entry name" value="Glyco_hydro_43"/>
    <property type="match status" value="1"/>
</dbReference>
<accession>A0ABV7S7A9</accession>
<feature type="domain" description="Ricin B lectin" evidence="4">
    <location>
        <begin position="657"/>
        <end position="794"/>
    </location>
</feature>
<dbReference type="SUPFAM" id="SSF49899">
    <property type="entry name" value="Concanavalin A-like lectins/glucanases"/>
    <property type="match status" value="1"/>
</dbReference>
<dbReference type="Pfam" id="PF14200">
    <property type="entry name" value="RicinB_lectin_2"/>
    <property type="match status" value="2"/>
</dbReference>